<accession>A0ABQ4TG95</accession>
<dbReference type="Proteomes" id="UP001055101">
    <property type="component" value="Unassembled WGS sequence"/>
</dbReference>
<evidence type="ECO:0008006" key="5">
    <source>
        <dbReference type="Google" id="ProtNLM"/>
    </source>
</evidence>
<feature type="compositionally biased region" description="Basic and acidic residues" evidence="1">
    <location>
        <begin position="49"/>
        <end position="58"/>
    </location>
</feature>
<gene>
    <name evidence="3" type="ORF">EKPJFOCH_0416</name>
</gene>
<dbReference type="RefSeq" id="WP_147816840.1">
    <property type="nucleotide sequence ID" value="NZ_BPRA01000002.1"/>
</dbReference>
<comment type="caution">
    <text evidence="3">The sequence shown here is derived from an EMBL/GenBank/DDBJ whole genome shotgun (WGS) entry which is preliminary data.</text>
</comment>
<name>A0ABQ4TG95_9HYPH</name>
<evidence type="ECO:0000256" key="1">
    <source>
        <dbReference type="SAM" id="MobiDB-lite"/>
    </source>
</evidence>
<reference evidence="3" key="2">
    <citation type="submission" date="2021-08" db="EMBL/GenBank/DDBJ databases">
        <authorList>
            <person name="Tani A."/>
            <person name="Ola A."/>
            <person name="Ogura Y."/>
            <person name="Katsura K."/>
            <person name="Hayashi T."/>
        </authorList>
    </citation>
    <scope>NUCLEOTIDE SEQUENCE</scope>
    <source>
        <strain evidence="3">DSM 23674</strain>
    </source>
</reference>
<reference evidence="3" key="1">
    <citation type="journal article" date="2021" name="Front. Microbiol.">
        <title>Comprehensive Comparative Genomics and Phenotyping of Methylobacterium Species.</title>
        <authorList>
            <person name="Alessa O."/>
            <person name="Ogura Y."/>
            <person name="Fujitani Y."/>
            <person name="Takami H."/>
            <person name="Hayashi T."/>
            <person name="Sahin N."/>
            <person name="Tani A."/>
        </authorList>
    </citation>
    <scope>NUCLEOTIDE SEQUENCE</scope>
    <source>
        <strain evidence="3">DSM 23674</strain>
    </source>
</reference>
<feature type="region of interest" description="Disordered" evidence="1">
    <location>
        <begin position="45"/>
        <end position="82"/>
    </location>
</feature>
<proteinExistence type="predicted"/>
<feature type="signal peptide" evidence="2">
    <location>
        <begin position="1"/>
        <end position="25"/>
    </location>
</feature>
<feature type="chain" id="PRO_5046693304" description="DUF680 domain-containing protein" evidence="2">
    <location>
        <begin position="26"/>
        <end position="82"/>
    </location>
</feature>
<evidence type="ECO:0000256" key="2">
    <source>
        <dbReference type="SAM" id="SignalP"/>
    </source>
</evidence>
<organism evidence="3 4">
    <name type="scientific">Methylobacterium thuringiense</name>
    <dbReference type="NCBI Taxonomy" id="1003091"/>
    <lineage>
        <taxon>Bacteria</taxon>
        <taxon>Pseudomonadati</taxon>
        <taxon>Pseudomonadota</taxon>
        <taxon>Alphaproteobacteria</taxon>
        <taxon>Hyphomicrobiales</taxon>
        <taxon>Methylobacteriaceae</taxon>
        <taxon>Methylobacterium</taxon>
    </lineage>
</organism>
<protein>
    <recommendedName>
        <fullName evidence="5">DUF680 domain-containing protein</fullName>
    </recommendedName>
</protein>
<evidence type="ECO:0000313" key="4">
    <source>
        <dbReference type="Proteomes" id="UP001055101"/>
    </source>
</evidence>
<sequence>MTLRFASLAAALVLGLAAPASPAFARSYTLPAGIGWTVPASDAGSARAARRDHADDSAKMGNAEQNARSVPNYGATSGGPAY</sequence>
<evidence type="ECO:0000313" key="3">
    <source>
        <dbReference type="EMBL" id="GJE53946.1"/>
    </source>
</evidence>
<keyword evidence="4" id="KW-1185">Reference proteome</keyword>
<dbReference type="EMBL" id="BPRA01000002">
    <property type="protein sequence ID" value="GJE53946.1"/>
    <property type="molecule type" value="Genomic_DNA"/>
</dbReference>
<keyword evidence="2" id="KW-0732">Signal</keyword>